<dbReference type="InterPro" id="IPR029044">
    <property type="entry name" value="Nucleotide-diphossugar_trans"/>
</dbReference>
<proteinExistence type="predicted"/>
<dbReference type="PANTHER" id="PTHR36529:SF1">
    <property type="entry name" value="GLYCOSYLTRANSFERASE"/>
    <property type="match status" value="1"/>
</dbReference>
<dbReference type="Pfam" id="PF09837">
    <property type="entry name" value="DUF2064"/>
    <property type="match status" value="1"/>
</dbReference>
<comment type="caution">
    <text evidence="2">The sequence shown here is derived from an EMBL/GenBank/DDBJ whole genome shotgun (WGS) entry which is preliminary data.</text>
</comment>
<evidence type="ECO:0000259" key="1">
    <source>
        <dbReference type="Pfam" id="PF00535"/>
    </source>
</evidence>
<sequence length="449" mass="46648">MTLPSSSFSSAVVGASVDVVLPCLDEAAALPWVLGRIPDGWRAVVVDNGSRDGSAEIAAELGATVVREPRRGFGAACHAGLSAATAELVCFLDCDGSLDPAQLPLVVGPVVDGTADLVLGRRRPTARGAWPLHARVANAELARRLRARTGAPLHDLGPMRAARRADLLALGLGDRRSGFPLEMVLSASAAGMRIAEVDVDYRPRQGRSKVTGTLRGTRQAVHDMRTVLAAPPPTLLVIAKAPVPGRVKTRLTPPCTPEQAARLAEAALTDTLTALSRMPAGRRLLVLDGEPGPWLPAGWNVVPQVGGGLDARLAAAFAQAPQGAPALLVGMDTPQLDAVGLAEAFSPAARAGVDAWYGPAADGGFWALGLARPTAESAHRLLDGVPMSTETTGAEVLDRLAASGLTVRHLPQLTDVDTAADAAEVARLAPEGRFATGWREFNGLIRAAR</sequence>
<dbReference type="PANTHER" id="PTHR36529">
    <property type="entry name" value="SLL1095 PROTEIN"/>
    <property type="match status" value="1"/>
</dbReference>
<name>A0A931B9R7_9ACTN</name>
<dbReference type="SUPFAM" id="SSF53448">
    <property type="entry name" value="Nucleotide-diphospho-sugar transferases"/>
    <property type="match status" value="2"/>
</dbReference>
<dbReference type="Proteomes" id="UP000657385">
    <property type="component" value="Unassembled WGS sequence"/>
</dbReference>
<organism evidence="2 3">
    <name type="scientific">Streptacidiphilus fuscans</name>
    <dbReference type="NCBI Taxonomy" id="2789292"/>
    <lineage>
        <taxon>Bacteria</taxon>
        <taxon>Bacillati</taxon>
        <taxon>Actinomycetota</taxon>
        <taxon>Actinomycetes</taxon>
        <taxon>Kitasatosporales</taxon>
        <taxon>Streptomycetaceae</taxon>
        <taxon>Streptacidiphilus</taxon>
    </lineage>
</organism>
<feature type="domain" description="Glycosyltransferase 2-like" evidence="1">
    <location>
        <begin position="20"/>
        <end position="164"/>
    </location>
</feature>
<gene>
    <name evidence="2" type="ORF">I2501_32105</name>
</gene>
<dbReference type="Pfam" id="PF00535">
    <property type="entry name" value="Glycos_transf_2"/>
    <property type="match status" value="1"/>
</dbReference>
<evidence type="ECO:0000313" key="2">
    <source>
        <dbReference type="EMBL" id="MBF9072671.1"/>
    </source>
</evidence>
<dbReference type="AlphaFoldDB" id="A0A931B9R7"/>
<dbReference type="InterPro" id="IPR001173">
    <property type="entry name" value="Glyco_trans_2-like"/>
</dbReference>
<reference evidence="2" key="1">
    <citation type="submission" date="2020-11" db="EMBL/GenBank/DDBJ databases">
        <title>Isolation and identification of active actinomycetes.</title>
        <authorList>
            <person name="Yu B."/>
        </authorList>
    </citation>
    <scope>NUCLEOTIDE SEQUENCE</scope>
    <source>
        <strain evidence="2">NEAU-YB345</strain>
    </source>
</reference>
<accession>A0A931B9R7</accession>
<dbReference type="Gene3D" id="3.90.550.10">
    <property type="entry name" value="Spore Coat Polysaccharide Biosynthesis Protein SpsA, Chain A"/>
    <property type="match status" value="2"/>
</dbReference>
<evidence type="ECO:0000313" key="3">
    <source>
        <dbReference type="Proteomes" id="UP000657385"/>
    </source>
</evidence>
<dbReference type="CDD" id="cd04179">
    <property type="entry name" value="DPM_DPG-synthase_like"/>
    <property type="match status" value="1"/>
</dbReference>
<protein>
    <submittedName>
        <fullName evidence="2">DUF2064 domain-containing protein</fullName>
    </submittedName>
</protein>
<dbReference type="EMBL" id="JADPRT010000017">
    <property type="protein sequence ID" value="MBF9072671.1"/>
    <property type="molecule type" value="Genomic_DNA"/>
</dbReference>
<keyword evidence="3" id="KW-1185">Reference proteome</keyword>
<dbReference type="InterPro" id="IPR018641">
    <property type="entry name" value="Trfase_1_rSAM/seldom-assoc"/>
</dbReference>